<evidence type="ECO:0000313" key="4">
    <source>
        <dbReference type="Proteomes" id="UP000235945"/>
    </source>
</evidence>
<accession>A0A2N8NZS0</accession>
<keyword evidence="1" id="KW-0732">Signal</keyword>
<reference evidence="3" key="1">
    <citation type="submission" date="2015-07" db="EMBL/GenBank/DDBJ databases">
        <authorList>
            <person name="Noorani M."/>
        </authorList>
    </citation>
    <scope>NUCLEOTIDE SEQUENCE [LARGE SCALE GENOMIC DNA]</scope>
    <source>
        <strain evidence="3">ATCC 27428</strain>
    </source>
</reference>
<evidence type="ECO:0000313" key="5">
    <source>
        <dbReference type="Proteomes" id="UP000528608"/>
    </source>
</evidence>
<protein>
    <recommendedName>
        <fullName evidence="6">Secreted protein</fullName>
    </recommendedName>
</protein>
<keyword evidence="4" id="KW-1185">Reference proteome</keyword>
<dbReference type="EMBL" id="LGUI01000002">
    <property type="protein sequence ID" value="PNE34268.1"/>
    <property type="molecule type" value="Genomic_DNA"/>
</dbReference>
<dbReference type="Proteomes" id="UP000235945">
    <property type="component" value="Unassembled WGS sequence"/>
</dbReference>
<gene>
    <name evidence="3" type="ORF">AF335_06460</name>
    <name evidence="2" type="ORF">FHS36_002207</name>
</gene>
<dbReference type="OrthoDB" id="10014772at2"/>
<dbReference type="Proteomes" id="UP000528608">
    <property type="component" value="Unassembled WGS sequence"/>
</dbReference>
<feature type="signal peptide" evidence="1">
    <location>
        <begin position="1"/>
        <end position="29"/>
    </location>
</feature>
<comment type="caution">
    <text evidence="3">The sequence shown here is derived from an EMBL/GenBank/DDBJ whole genome shotgun (WGS) entry which is preliminary data.</text>
</comment>
<reference evidence="2 5" key="3">
    <citation type="submission" date="2020-08" db="EMBL/GenBank/DDBJ databases">
        <title>Genomic Encyclopedia of Type Strains, Phase III (KMG-III): the genomes of soil and plant-associated and newly described type strains.</title>
        <authorList>
            <person name="Whitman W."/>
        </authorList>
    </citation>
    <scope>NUCLEOTIDE SEQUENCE [LARGE SCALE GENOMIC DNA]</scope>
    <source>
        <strain evidence="2 5">CECT 3259</strain>
    </source>
</reference>
<organism evidence="3 4">
    <name type="scientific">Streptomyces eurocidicus</name>
    <name type="common">Streptoverticillium eurocidicus</name>
    <dbReference type="NCBI Taxonomy" id="66423"/>
    <lineage>
        <taxon>Bacteria</taxon>
        <taxon>Bacillati</taxon>
        <taxon>Actinomycetota</taxon>
        <taxon>Actinomycetes</taxon>
        <taxon>Kitasatosporales</taxon>
        <taxon>Streptomycetaceae</taxon>
        <taxon>Streptomyces</taxon>
    </lineage>
</organism>
<proteinExistence type="predicted"/>
<reference evidence="4" key="2">
    <citation type="submission" date="2015-07" db="EMBL/GenBank/DDBJ databases">
        <authorList>
            <person name="Graham D.E."/>
            <person name="Giannone R.J."/>
            <person name="Gulvik C.A."/>
            <person name="Hettich R.L."/>
            <person name="Klingeman D.M."/>
            <person name="Mahan K.M."/>
            <person name="Parry R.J."/>
            <person name="Spain J.C."/>
        </authorList>
    </citation>
    <scope>NUCLEOTIDE SEQUENCE [LARGE SCALE GENOMIC DNA]</scope>
    <source>
        <strain evidence="4">ATCC 27428</strain>
    </source>
</reference>
<dbReference type="EMBL" id="JACHJF010000005">
    <property type="protein sequence ID" value="MBB5118774.1"/>
    <property type="molecule type" value="Genomic_DNA"/>
</dbReference>
<evidence type="ECO:0008006" key="6">
    <source>
        <dbReference type="Google" id="ProtNLM"/>
    </source>
</evidence>
<sequence>MRTAPWLTAAVTAAACGSLVLGAAGPAPAGTPARPGTRAAAAQRNGAPDALAEIRALVSRITGEARSGSPDAAALASLRQRLDASAERLLDDVATARPKAAPTAPDPVTEVRRLLDKLLKDISKIIDDVAGKDTPSAAADAGVADATLQDVLTKVPAW</sequence>
<evidence type="ECO:0000313" key="3">
    <source>
        <dbReference type="EMBL" id="PNE34268.1"/>
    </source>
</evidence>
<name>A0A2N8NZS0_STREU</name>
<evidence type="ECO:0000256" key="1">
    <source>
        <dbReference type="SAM" id="SignalP"/>
    </source>
</evidence>
<dbReference type="RefSeq" id="WP_102917325.1">
    <property type="nucleotide sequence ID" value="NZ_JACHJF010000005.1"/>
</dbReference>
<evidence type="ECO:0000313" key="2">
    <source>
        <dbReference type="EMBL" id="MBB5118774.1"/>
    </source>
</evidence>
<dbReference type="AlphaFoldDB" id="A0A2N8NZS0"/>
<feature type="chain" id="PRO_5042698197" description="Secreted protein" evidence="1">
    <location>
        <begin position="30"/>
        <end position="158"/>
    </location>
</feature>
<dbReference type="PROSITE" id="PS51257">
    <property type="entry name" value="PROKAR_LIPOPROTEIN"/>
    <property type="match status" value="1"/>
</dbReference>